<dbReference type="AlphaFoldDB" id="A0A7S2RE94"/>
<proteinExistence type="inferred from homology"/>
<dbReference type="Gene3D" id="1.25.40.250">
    <property type="entry name" value="ARM repeat, domain 1"/>
    <property type="match status" value="1"/>
</dbReference>
<sequence length="220" mass="24898">MVNALQQSAHDLLKTDRYNKAALPQLTECVQSQVADGWYDVEINLAILKLYQFHPSEAEGLVDMDVLLKILVKALMQMPNPDFKLCLYLVPAQYQDYDSITSLTELAQKLETCQFVPFWQHLEKKSEILAVVPGLDTALRKTIFDTVALTYQEIPSKVLSEFLNIPVHRVPEEFPQVTLDGDRFILPLSPNNQAKPKMATTRGVELQLPQLAPVLSNSLY</sequence>
<dbReference type="PANTHER" id="PTHR13022:SF0">
    <property type="entry name" value="EUKARYOTIC TRANSLATION INITIATION FACTOR 3 SUBUNIT K"/>
    <property type="match status" value="1"/>
</dbReference>
<dbReference type="GO" id="GO:0043022">
    <property type="term" value="F:ribosome binding"/>
    <property type="evidence" value="ECO:0007669"/>
    <property type="project" value="InterPro"/>
</dbReference>
<comment type="function">
    <text evidence="1">Component of the eukaryotic translation initiation factor 3 (eIF-3) complex, which is involved in protein synthesis of a specialized repertoire of mRNAs and, together with other initiation factors, stimulates binding of mRNA and methionyl-tRNAi to the 40S ribosome. The eIF-3 complex specifically targets and initiates translation of a subset of mRNAs involved in cell proliferation.</text>
</comment>
<keyword evidence="1" id="KW-0648">Protein biosynthesis</keyword>
<dbReference type="InterPro" id="IPR036388">
    <property type="entry name" value="WH-like_DNA-bd_sf"/>
</dbReference>
<dbReference type="InterPro" id="IPR016020">
    <property type="entry name" value="Transl_init_fac_sub12_N_euk"/>
</dbReference>
<dbReference type="GO" id="GO:0001732">
    <property type="term" value="P:formation of cytoplasmic translation initiation complex"/>
    <property type="evidence" value="ECO:0007669"/>
    <property type="project" value="UniProtKB-UniRule"/>
</dbReference>
<dbReference type="GO" id="GO:0005852">
    <property type="term" value="C:eukaryotic translation initiation factor 3 complex"/>
    <property type="evidence" value="ECO:0007669"/>
    <property type="project" value="UniProtKB-UniRule"/>
</dbReference>
<protein>
    <recommendedName>
        <fullName evidence="1">Eukaryotic translation initiation factor 3 subunit K</fullName>
        <shortName evidence="1">eIF3k</shortName>
    </recommendedName>
    <alternativeName>
        <fullName evidence="1">eIF-3 p25</fullName>
    </alternativeName>
</protein>
<dbReference type="InterPro" id="IPR016024">
    <property type="entry name" value="ARM-type_fold"/>
</dbReference>
<dbReference type="EMBL" id="HBHK01004159">
    <property type="protein sequence ID" value="CAD9668561.1"/>
    <property type="molecule type" value="Transcribed_RNA"/>
</dbReference>
<accession>A0A7S2RE94</accession>
<keyword evidence="1" id="KW-0963">Cytoplasm</keyword>
<dbReference type="GO" id="GO:0006446">
    <property type="term" value="P:regulation of translational initiation"/>
    <property type="evidence" value="ECO:0007669"/>
    <property type="project" value="InterPro"/>
</dbReference>
<comment type="similarity">
    <text evidence="1">Belongs to the eIF-3 subunit K family.</text>
</comment>
<dbReference type="SUPFAM" id="SSF48371">
    <property type="entry name" value="ARM repeat"/>
    <property type="match status" value="1"/>
</dbReference>
<reference evidence="3" key="1">
    <citation type="submission" date="2021-01" db="EMBL/GenBank/DDBJ databases">
        <authorList>
            <person name="Corre E."/>
            <person name="Pelletier E."/>
            <person name="Niang G."/>
            <person name="Scheremetjew M."/>
            <person name="Finn R."/>
            <person name="Kale V."/>
            <person name="Holt S."/>
            <person name="Cochrane G."/>
            <person name="Meng A."/>
            <person name="Brown T."/>
            <person name="Cohen L."/>
        </authorList>
    </citation>
    <scope>NUCLEOTIDE SEQUENCE</scope>
    <source>
        <strain evidence="3">NY070348D</strain>
    </source>
</reference>
<comment type="subunit">
    <text evidence="1">Component of the eukaryotic translation initiation factor 3 (eIF-3) complex.</text>
</comment>
<evidence type="ECO:0000256" key="1">
    <source>
        <dbReference type="HAMAP-Rule" id="MF_03010"/>
    </source>
</evidence>
<dbReference type="InterPro" id="IPR033464">
    <property type="entry name" value="CSN8_PSD8_EIF3K"/>
</dbReference>
<dbReference type="GO" id="GO:0003743">
    <property type="term" value="F:translation initiation factor activity"/>
    <property type="evidence" value="ECO:0007669"/>
    <property type="project" value="UniProtKB-UniRule"/>
</dbReference>
<dbReference type="Gene3D" id="1.10.10.10">
    <property type="entry name" value="Winged helix-like DNA-binding domain superfamily/Winged helix DNA-binding domain"/>
    <property type="match status" value="1"/>
</dbReference>
<name>A0A7S2RE94_9STRA</name>
<evidence type="ECO:0000313" key="3">
    <source>
        <dbReference type="EMBL" id="CAD9668561.1"/>
    </source>
</evidence>
<evidence type="ECO:0000259" key="2">
    <source>
        <dbReference type="Pfam" id="PF10075"/>
    </source>
</evidence>
<dbReference type="PANTHER" id="PTHR13022">
    <property type="entry name" value="EUKARYOTIC TRANSLATION INITIATION FACTOR 3 SUBUNIT 11"/>
    <property type="match status" value="1"/>
</dbReference>
<keyword evidence="1" id="KW-0396">Initiation factor</keyword>
<dbReference type="GO" id="GO:0033290">
    <property type="term" value="C:eukaryotic 48S preinitiation complex"/>
    <property type="evidence" value="ECO:0007669"/>
    <property type="project" value="UniProtKB-UniRule"/>
</dbReference>
<feature type="domain" description="CSN8/PSMD8/EIF3K" evidence="2">
    <location>
        <begin position="66"/>
        <end position="195"/>
    </location>
</feature>
<dbReference type="GO" id="GO:0003723">
    <property type="term" value="F:RNA binding"/>
    <property type="evidence" value="ECO:0007669"/>
    <property type="project" value="UniProtKB-UniRule"/>
</dbReference>
<dbReference type="Pfam" id="PF10075">
    <property type="entry name" value="CSN8_PSD8_EIF3K"/>
    <property type="match status" value="1"/>
</dbReference>
<dbReference type="GO" id="GO:0016282">
    <property type="term" value="C:eukaryotic 43S preinitiation complex"/>
    <property type="evidence" value="ECO:0007669"/>
    <property type="project" value="UniProtKB-UniRule"/>
</dbReference>
<comment type="subcellular location">
    <subcellularLocation>
        <location evidence="1">Cytoplasm</location>
    </subcellularLocation>
</comment>
<organism evidence="3">
    <name type="scientific">Mucochytrium quahogii</name>
    <dbReference type="NCBI Taxonomy" id="96639"/>
    <lineage>
        <taxon>Eukaryota</taxon>
        <taxon>Sar</taxon>
        <taxon>Stramenopiles</taxon>
        <taxon>Bigyra</taxon>
        <taxon>Labyrinthulomycetes</taxon>
        <taxon>Thraustochytrida</taxon>
        <taxon>Thraustochytriidae</taxon>
        <taxon>Mucochytrium</taxon>
    </lineage>
</organism>
<dbReference type="InterPro" id="IPR009374">
    <property type="entry name" value="eIF3k"/>
</dbReference>
<dbReference type="HAMAP" id="MF_03010">
    <property type="entry name" value="eIF3k"/>
    <property type="match status" value="1"/>
</dbReference>
<gene>
    <name evidence="3" type="ORF">QSP1433_LOCUS2490</name>
</gene>